<feature type="domain" description="Antitoxin SocA-like Panacea" evidence="1">
    <location>
        <begin position="32"/>
        <end position="144"/>
    </location>
</feature>
<evidence type="ECO:0000313" key="3">
    <source>
        <dbReference type="Proteomes" id="UP000002724"/>
    </source>
</evidence>
<keyword evidence="3" id="KW-1185">Reference proteome</keyword>
<accession>B4SGT3</accession>
<evidence type="ECO:0000313" key="2">
    <source>
        <dbReference type="EMBL" id="ACF43496.1"/>
    </source>
</evidence>
<dbReference type="RefSeq" id="WP_012507988.1">
    <property type="nucleotide sequence ID" value="NC_011060.1"/>
</dbReference>
<dbReference type="Proteomes" id="UP000002724">
    <property type="component" value="Chromosome"/>
</dbReference>
<sequence>MNSPAEKIAITVNTLLYIIQKSGGICDFHKVFKILYFADQKHLSRYGSAITDDTYIAMANGPVPSMAYDILKSLRGEGLFTSQKEQFTPYFELQINKHTVKAKKSPDLDYLSESEMRCIDESIEENYHLKFSDLTEKSHDTAWQKAVFNSEIDLLDVAKCGGAGNDMIEYIKESCENRLAVFE</sequence>
<protein>
    <recommendedName>
        <fullName evidence="1">Antitoxin SocA-like Panacea domain-containing protein</fullName>
    </recommendedName>
</protein>
<dbReference type="Pfam" id="PF13274">
    <property type="entry name" value="SocA_Panacea"/>
    <property type="match status" value="1"/>
</dbReference>
<organism evidence="2 3">
    <name type="scientific">Pelodictyon phaeoclathratiforme (strain DSM 5477 / BU-1)</name>
    <dbReference type="NCBI Taxonomy" id="324925"/>
    <lineage>
        <taxon>Bacteria</taxon>
        <taxon>Pseudomonadati</taxon>
        <taxon>Chlorobiota</taxon>
        <taxon>Chlorobiia</taxon>
        <taxon>Chlorobiales</taxon>
        <taxon>Chlorobiaceae</taxon>
        <taxon>Chlorobium/Pelodictyon group</taxon>
        <taxon>Pelodictyon</taxon>
    </lineage>
</organism>
<proteinExistence type="predicted"/>
<dbReference type="eggNOG" id="COG3600">
    <property type="taxonomic scope" value="Bacteria"/>
</dbReference>
<dbReference type="KEGG" id="pph:Ppha_1224"/>
<gene>
    <name evidence="2" type="ordered locus">Ppha_1224</name>
</gene>
<dbReference type="AlphaFoldDB" id="B4SGT3"/>
<dbReference type="HOGENOM" id="CLU_107140_0_0_10"/>
<reference evidence="2 3" key="1">
    <citation type="submission" date="2008-06" db="EMBL/GenBank/DDBJ databases">
        <title>Complete sequence of Pelodictyon phaeoclathratiforme BU-1.</title>
        <authorList>
            <consortium name="US DOE Joint Genome Institute"/>
            <person name="Lucas S."/>
            <person name="Copeland A."/>
            <person name="Lapidus A."/>
            <person name="Glavina del Rio T."/>
            <person name="Dalin E."/>
            <person name="Tice H."/>
            <person name="Bruce D."/>
            <person name="Goodwin L."/>
            <person name="Pitluck S."/>
            <person name="Schmutz J."/>
            <person name="Larimer F."/>
            <person name="Land M."/>
            <person name="Hauser L."/>
            <person name="Kyrpides N."/>
            <person name="Mikhailova N."/>
            <person name="Liu Z."/>
            <person name="Li T."/>
            <person name="Zhao F."/>
            <person name="Overmann J."/>
            <person name="Bryant D.A."/>
            <person name="Richardson P."/>
        </authorList>
    </citation>
    <scope>NUCLEOTIDE SEQUENCE [LARGE SCALE GENOMIC DNA]</scope>
    <source>
        <strain evidence="3">DSM 5477 / BU-1</strain>
    </source>
</reference>
<dbReference type="EMBL" id="CP001110">
    <property type="protein sequence ID" value="ACF43496.1"/>
    <property type="molecule type" value="Genomic_DNA"/>
</dbReference>
<dbReference type="InterPro" id="IPR025272">
    <property type="entry name" value="SocA_Panacea"/>
</dbReference>
<name>B4SGT3_PELPB</name>
<dbReference type="OrthoDB" id="9813053at2"/>
<evidence type="ECO:0000259" key="1">
    <source>
        <dbReference type="Pfam" id="PF13274"/>
    </source>
</evidence>